<proteinExistence type="predicted"/>
<comment type="caution">
    <text evidence="2">The sequence shown here is derived from an EMBL/GenBank/DDBJ whole genome shotgun (WGS) entry which is preliminary data.</text>
</comment>
<feature type="non-terminal residue" evidence="2">
    <location>
        <position position="1"/>
    </location>
</feature>
<reference evidence="2 3" key="1">
    <citation type="submission" date="2024-05" db="EMBL/GenBank/DDBJ databases">
        <title>Genome sequencing and assembly of Indian major carp, Cirrhinus mrigala (Hamilton, 1822).</title>
        <authorList>
            <person name="Mohindra V."/>
            <person name="Chowdhury L.M."/>
            <person name="Lal K."/>
            <person name="Jena J.K."/>
        </authorList>
    </citation>
    <scope>NUCLEOTIDE SEQUENCE [LARGE SCALE GENOMIC DNA]</scope>
    <source>
        <strain evidence="2">CM1030</strain>
        <tissue evidence="2">Blood</tissue>
    </source>
</reference>
<sequence length="309" mass="35582">LKMKDEQLNELKLEHCLLEKKVCDLSDKLAEQTHAHEATVAVERAEVNKVTNENETLASDLHVLQEAANEMSSKLKTMHIELSTQTKIANELSEELDAAKALIKEHQADSCSQSKTIESLMTEADRLRQELQLRQLSSDKTEAECKRMLELSHEKSRQISDLEQEVSQTRANMCQLEELCSQLKCERDAQAQEYQGLLSRYEAQKFVVAQIKSNSELLEELTALKHQQGRIEEQEQDSRDDCWKTLQDKLIQTLSKLNQHEEVLNIVRTIVENEISKTRDETKRRITAMEKDLAHKDAELETKTQELSK</sequence>
<keyword evidence="3" id="KW-1185">Reference proteome</keyword>
<organism evidence="2 3">
    <name type="scientific">Cirrhinus mrigala</name>
    <name type="common">Mrigala</name>
    <dbReference type="NCBI Taxonomy" id="683832"/>
    <lineage>
        <taxon>Eukaryota</taxon>
        <taxon>Metazoa</taxon>
        <taxon>Chordata</taxon>
        <taxon>Craniata</taxon>
        <taxon>Vertebrata</taxon>
        <taxon>Euteleostomi</taxon>
        <taxon>Actinopterygii</taxon>
        <taxon>Neopterygii</taxon>
        <taxon>Teleostei</taxon>
        <taxon>Ostariophysi</taxon>
        <taxon>Cypriniformes</taxon>
        <taxon>Cyprinidae</taxon>
        <taxon>Labeoninae</taxon>
        <taxon>Labeonini</taxon>
        <taxon>Cirrhinus</taxon>
    </lineage>
</organism>
<evidence type="ECO:0000313" key="3">
    <source>
        <dbReference type="Proteomes" id="UP001529510"/>
    </source>
</evidence>
<feature type="coiled-coil region" evidence="1">
    <location>
        <begin position="145"/>
        <end position="172"/>
    </location>
</feature>
<name>A0ABD0Q0X1_CIRMR</name>
<protein>
    <recommendedName>
        <fullName evidence="4">A kinase anchor protein 9</fullName>
    </recommendedName>
</protein>
<evidence type="ECO:0000313" key="2">
    <source>
        <dbReference type="EMBL" id="KAL0179756.1"/>
    </source>
</evidence>
<accession>A0ABD0Q0X1</accession>
<dbReference type="EMBL" id="JAMKFB020000012">
    <property type="protein sequence ID" value="KAL0179756.1"/>
    <property type="molecule type" value="Genomic_DNA"/>
</dbReference>
<feature type="coiled-coil region" evidence="1">
    <location>
        <begin position="47"/>
        <end position="109"/>
    </location>
</feature>
<keyword evidence="1" id="KW-0175">Coiled coil</keyword>
<dbReference type="AlphaFoldDB" id="A0ABD0Q0X1"/>
<evidence type="ECO:0008006" key="4">
    <source>
        <dbReference type="Google" id="ProtNLM"/>
    </source>
</evidence>
<evidence type="ECO:0000256" key="1">
    <source>
        <dbReference type="SAM" id="Coils"/>
    </source>
</evidence>
<feature type="coiled-coil region" evidence="1">
    <location>
        <begin position="279"/>
        <end position="306"/>
    </location>
</feature>
<dbReference type="Proteomes" id="UP001529510">
    <property type="component" value="Unassembled WGS sequence"/>
</dbReference>
<gene>
    <name evidence="2" type="ORF">M9458_025198</name>
</gene>